<dbReference type="InterPro" id="IPR038330">
    <property type="entry name" value="TspO/MBR-related_sf"/>
</dbReference>
<dbReference type="RefSeq" id="WP_315733124.1">
    <property type="nucleotide sequence ID" value="NZ_JAVYII010000004.1"/>
</dbReference>
<protein>
    <recommendedName>
        <fullName evidence="4">Tryptophan-rich sensory protein</fullName>
    </recommendedName>
</protein>
<proteinExistence type="predicted"/>
<evidence type="ECO:0008006" key="4">
    <source>
        <dbReference type="Google" id="ProtNLM"/>
    </source>
</evidence>
<dbReference type="EMBL" id="JAVYII010000004">
    <property type="protein sequence ID" value="MDT9593631.1"/>
    <property type="molecule type" value="Genomic_DNA"/>
</dbReference>
<comment type="caution">
    <text evidence="2">The sequence shown here is derived from an EMBL/GenBank/DDBJ whole genome shotgun (WGS) entry which is preliminary data.</text>
</comment>
<feature type="transmembrane region" description="Helical" evidence="1">
    <location>
        <begin position="161"/>
        <end position="181"/>
    </location>
</feature>
<dbReference type="Proteomes" id="UP001268542">
    <property type="component" value="Unassembled WGS sequence"/>
</dbReference>
<feature type="transmembrane region" description="Helical" evidence="1">
    <location>
        <begin position="98"/>
        <end position="116"/>
    </location>
</feature>
<accession>A0ABU3PXN1</accession>
<evidence type="ECO:0000313" key="3">
    <source>
        <dbReference type="Proteomes" id="UP001268542"/>
    </source>
</evidence>
<keyword evidence="1" id="KW-1133">Transmembrane helix</keyword>
<keyword evidence="1" id="KW-0472">Membrane</keyword>
<dbReference type="Gene3D" id="1.20.1260.100">
    <property type="entry name" value="TspO/MBR protein"/>
    <property type="match status" value="1"/>
</dbReference>
<feature type="transmembrane region" description="Helical" evidence="1">
    <location>
        <begin position="217"/>
        <end position="235"/>
    </location>
</feature>
<keyword evidence="1" id="KW-0812">Transmembrane</keyword>
<gene>
    <name evidence="2" type="ORF">RDV89_11175</name>
</gene>
<feature type="transmembrane region" description="Helical" evidence="1">
    <location>
        <begin position="122"/>
        <end position="140"/>
    </location>
</feature>
<feature type="transmembrane region" description="Helical" evidence="1">
    <location>
        <begin position="241"/>
        <end position="262"/>
    </location>
</feature>
<evidence type="ECO:0000256" key="1">
    <source>
        <dbReference type="SAM" id="Phobius"/>
    </source>
</evidence>
<feature type="transmembrane region" description="Helical" evidence="1">
    <location>
        <begin position="21"/>
        <end position="41"/>
    </location>
</feature>
<organism evidence="2 3">
    <name type="scientific">Nocardioides imazamoxiresistens</name>
    <dbReference type="NCBI Taxonomy" id="3231893"/>
    <lineage>
        <taxon>Bacteria</taxon>
        <taxon>Bacillati</taxon>
        <taxon>Actinomycetota</taxon>
        <taxon>Actinomycetes</taxon>
        <taxon>Propionibacteriales</taxon>
        <taxon>Nocardioidaceae</taxon>
        <taxon>Nocardioides</taxon>
    </lineage>
</organism>
<dbReference type="PANTHER" id="PTHR33802">
    <property type="entry name" value="SI:CH211-161H7.5-RELATED"/>
    <property type="match status" value="1"/>
</dbReference>
<sequence>MTVAPPSAATASAPADLSRQVAVTVAFVACVVANLVGSGAIGGREVDTANNAAFADDSTLLTPAGPAFSIWSLVYLGQAAYVLLQWRRTARTDPRHRAIGWLVVAASVLNATWLWVTFDGLLWTSVVVIVVLLAVLCEILRRLGEHPPPDRVEAVVTDGTFGLYAGWVSLASVANVAATAAADGATATGVTAARIALVVLVAIAVVTALAALAWGRVAVALAQAWGLGWVAYGRFFGEPDAWSVGVVAVLAALTPLVAVAVARRRSRHHQERMTP</sequence>
<feature type="transmembrane region" description="Helical" evidence="1">
    <location>
        <begin position="68"/>
        <end position="86"/>
    </location>
</feature>
<feature type="transmembrane region" description="Helical" evidence="1">
    <location>
        <begin position="193"/>
        <end position="212"/>
    </location>
</feature>
<name>A0ABU3PXN1_9ACTN</name>
<reference evidence="2 3" key="1">
    <citation type="submission" date="2023-08" db="EMBL/GenBank/DDBJ databases">
        <title>Nocardioides seae sp. nov., a bacterium isolated from a soil.</title>
        <authorList>
            <person name="Wang X."/>
        </authorList>
    </citation>
    <scope>NUCLEOTIDE SEQUENCE [LARGE SCALE GENOMIC DNA]</scope>
    <source>
        <strain evidence="2 3">YZH12</strain>
    </source>
</reference>
<evidence type="ECO:0000313" key="2">
    <source>
        <dbReference type="EMBL" id="MDT9593631.1"/>
    </source>
</evidence>
<keyword evidence="3" id="KW-1185">Reference proteome</keyword>
<dbReference type="PANTHER" id="PTHR33802:SF1">
    <property type="entry name" value="XK-RELATED PROTEIN"/>
    <property type="match status" value="1"/>
</dbReference>